<evidence type="ECO:0008006" key="4">
    <source>
        <dbReference type="Google" id="ProtNLM"/>
    </source>
</evidence>
<dbReference type="InterPro" id="IPR011250">
    <property type="entry name" value="OMP/PagP_B-barrel"/>
</dbReference>
<name>A0A1G4G9P0_9BACT</name>
<dbReference type="AlphaFoldDB" id="A0A1G4G9P0"/>
<keyword evidence="1" id="KW-0732">Signal</keyword>
<dbReference type="RefSeq" id="WP_071137562.1">
    <property type="nucleotide sequence ID" value="NZ_DUQN01000043.1"/>
</dbReference>
<feature type="chain" id="PRO_5009604006" description="Secreted protein" evidence="1">
    <location>
        <begin position="24"/>
        <end position="155"/>
    </location>
</feature>
<proteinExistence type="predicted"/>
<evidence type="ECO:0000313" key="2">
    <source>
        <dbReference type="EMBL" id="SCM59242.1"/>
    </source>
</evidence>
<dbReference type="Proteomes" id="UP000178485">
    <property type="component" value="Chromosome i"/>
</dbReference>
<reference evidence="2 3" key="1">
    <citation type="submission" date="2016-08" db="EMBL/GenBank/DDBJ databases">
        <authorList>
            <person name="Seilhamer J.J."/>
        </authorList>
    </citation>
    <scope>NUCLEOTIDE SEQUENCE [LARGE SCALE GENOMIC DNA]</scope>
    <source>
        <strain evidence="2">ING2-E5A</strain>
    </source>
</reference>
<organism evidence="2 3">
    <name type="scientific">Petrimonas mucosa</name>
    <dbReference type="NCBI Taxonomy" id="1642646"/>
    <lineage>
        <taxon>Bacteria</taxon>
        <taxon>Pseudomonadati</taxon>
        <taxon>Bacteroidota</taxon>
        <taxon>Bacteroidia</taxon>
        <taxon>Bacteroidales</taxon>
        <taxon>Dysgonomonadaceae</taxon>
        <taxon>Petrimonas</taxon>
    </lineage>
</organism>
<dbReference type="SUPFAM" id="SSF56925">
    <property type="entry name" value="OMPA-like"/>
    <property type="match status" value="1"/>
</dbReference>
<dbReference type="STRING" id="1642646.ING2E5A_2445"/>
<sequence>MKIRNFLIVTALAVAAITTTASAQNYTTAVGARLGYDNGITLKHFFAPASAFEGLLSVSPRYFQLTGMYEYQQPLPGAPGLDWYVGLGAHLGNVYYKNYDGGRFLLGADLIGGLEYAFPTAPFVVSLDWKPSFNFTNDYNDYWFAGLALSLRYRF</sequence>
<accession>A0A1G4G9P0</accession>
<protein>
    <recommendedName>
        <fullName evidence="4">Secreted protein</fullName>
    </recommendedName>
</protein>
<dbReference type="KEGG" id="pmuc:ING2E5A_2445"/>
<evidence type="ECO:0000256" key="1">
    <source>
        <dbReference type="SAM" id="SignalP"/>
    </source>
</evidence>
<keyword evidence="3" id="KW-1185">Reference proteome</keyword>
<gene>
    <name evidence="2" type="ORF">ING2E5A_2445</name>
</gene>
<evidence type="ECO:0000313" key="3">
    <source>
        <dbReference type="Proteomes" id="UP000178485"/>
    </source>
</evidence>
<dbReference type="EMBL" id="LT608328">
    <property type="protein sequence ID" value="SCM59242.1"/>
    <property type="molecule type" value="Genomic_DNA"/>
</dbReference>
<feature type="signal peptide" evidence="1">
    <location>
        <begin position="1"/>
        <end position="23"/>
    </location>
</feature>